<accession>A0A4R3RZ81</accession>
<reference evidence="1 2" key="1">
    <citation type="submission" date="2019-03" db="EMBL/GenBank/DDBJ databases">
        <title>Genomic Encyclopedia of Type Strains, Phase IV (KMG-V): Genome sequencing to study the core and pangenomes of soil and plant-associated prokaryotes.</title>
        <authorList>
            <person name="Whitman W."/>
        </authorList>
    </citation>
    <scope>NUCLEOTIDE SEQUENCE [LARGE SCALE GENOMIC DNA]</scope>
    <source>
        <strain evidence="1 2">IE4868</strain>
    </source>
</reference>
<sequence>MAPIFWGKGMRNRRYHPRPRRKSLFAEAPALFLCLVVAGVAGVYSIDDLASAPSQLFRLLDSSCNIKGNISINSGERIYHVPGQKYYPETRIRLEYGERWFCTEQEARNAGWRRAYR</sequence>
<gene>
    <name evidence="1" type="ORF">EV129_106158</name>
</gene>
<evidence type="ECO:0000313" key="1">
    <source>
        <dbReference type="EMBL" id="TCU37196.1"/>
    </source>
</evidence>
<comment type="caution">
    <text evidence="1">The sequence shown here is derived from an EMBL/GenBank/DDBJ whole genome shotgun (WGS) entry which is preliminary data.</text>
</comment>
<evidence type="ECO:0000313" key="2">
    <source>
        <dbReference type="Proteomes" id="UP000295507"/>
    </source>
</evidence>
<name>A0A4R3RZ81_9HYPH</name>
<proteinExistence type="predicted"/>
<dbReference type="AlphaFoldDB" id="A0A4R3RZ81"/>
<evidence type="ECO:0008006" key="3">
    <source>
        <dbReference type="Google" id="ProtNLM"/>
    </source>
</evidence>
<organism evidence="1 2">
    <name type="scientific">Rhizobium azibense</name>
    <dbReference type="NCBI Taxonomy" id="1136135"/>
    <lineage>
        <taxon>Bacteria</taxon>
        <taxon>Pseudomonadati</taxon>
        <taxon>Pseudomonadota</taxon>
        <taxon>Alphaproteobacteria</taxon>
        <taxon>Hyphomicrobiales</taxon>
        <taxon>Rhizobiaceae</taxon>
        <taxon>Rhizobium/Agrobacterium group</taxon>
        <taxon>Rhizobium</taxon>
    </lineage>
</organism>
<dbReference type="RefSeq" id="WP_245521297.1">
    <property type="nucleotide sequence ID" value="NZ_SMBK01000006.1"/>
</dbReference>
<dbReference type="Proteomes" id="UP000295507">
    <property type="component" value="Unassembled WGS sequence"/>
</dbReference>
<dbReference type="EMBL" id="SMBK01000006">
    <property type="protein sequence ID" value="TCU37196.1"/>
    <property type="molecule type" value="Genomic_DNA"/>
</dbReference>
<protein>
    <recommendedName>
        <fullName evidence="3">Endonuclease YncB(Thermonuclease family)</fullName>
    </recommendedName>
</protein>